<accession>D1CGK3</accession>
<dbReference type="STRING" id="525904.Tter_1968"/>
<dbReference type="Pfam" id="PF06719">
    <property type="entry name" value="AraC_N"/>
    <property type="match status" value="1"/>
</dbReference>
<protein>
    <submittedName>
        <fullName evidence="4">Transcriptional regulator, AraC family</fullName>
    </submittedName>
</protein>
<reference evidence="5" key="1">
    <citation type="journal article" date="2010" name="Stand. Genomic Sci.">
        <title>Complete genome sequence of 'Thermobaculum terrenum' type strain (YNP1).</title>
        <authorList>
            <person name="Kiss H."/>
            <person name="Cleland D."/>
            <person name="Lapidus A."/>
            <person name="Lucas S."/>
            <person name="Glavina Del Rio T."/>
            <person name="Nolan M."/>
            <person name="Tice H."/>
            <person name="Han C."/>
            <person name="Goodwin L."/>
            <person name="Pitluck S."/>
            <person name="Liolios K."/>
            <person name="Ivanova N."/>
            <person name="Mavromatis K."/>
            <person name="Ovchinnikova G."/>
            <person name="Pati A."/>
            <person name="Chen A."/>
            <person name="Palaniappan K."/>
            <person name="Land M."/>
            <person name="Hauser L."/>
            <person name="Chang Y."/>
            <person name="Jeffries C."/>
            <person name="Lu M."/>
            <person name="Brettin T."/>
            <person name="Detter J."/>
            <person name="Goker M."/>
            <person name="Tindall B."/>
            <person name="Beck B."/>
            <person name="McDermott T."/>
            <person name="Woyke T."/>
            <person name="Bristow J."/>
            <person name="Eisen J."/>
            <person name="Markowitz V."/>
            <person name="Hugenholtz P."/>
            <person name="Kyrpides N."/>
            <person name="Klenk H."/>
            <person name="Cheng J."/>
        </authorList>
    </citation>
    <scope>NUCLEOTIDE SEQUENCE [LARGE SCALE GENOMIC DNA]</scope>
    <source>
        <strain evidence="5">ATCC BAA-798 / YNP1</strain>
    </source>
</reference>
<keyword evidence="5" id="KW-1185">Reference proteome</keyword>
<dbReference type="Proteomes" id="UP000000323">
    <property type="component" value="Chromosome 2"/>
</dbReference>
<dbReference type="OrthoDB" id="9802263at2"/>
<evidence type="ECO:0000256" key="1">
    <source>
        <dbReference type="ARBA" id="ARBA00023015"/>
    </source>
</evidence>
<dbReference type="PROSITE" id="PS01124">
    <property type="entry name" value="HTH_ARAC_FAMILY_2"/>
    <property type="match status" value="1"/>
</dbReference>
<sequence length="321" mass="36452">MSYTETGPSTQLLAIDERERLRMQANREELVDLILRAVPEDGAREPIEGLMLRRTSYPTEGGRGVSQPTLCVVAQGSKEFLLGHERYRYDPYHYLVVTAELPYASQVVEASPAHPFLCVVLYLEPNLVHSVIIEAERGAPSPRSDIRAVHVSPLDAGLLDAMVRLVRLVESPAQASFLAPLIKREIIYRLLHSEQRGRLYQVAAQTGHTQHIIHAIRWLRENLDKPLRIEQLARDTSMSVSNFHHHFKAITGLTPLQYHKQLRLQEARRLMLNEGLDATSAGHLVGYQDISHFVRDYRRLFGSPPMRDIERLREDALAGVP</sequence>
<dbReference type="InterPro" id="IPR018060">
    <property type="entry name" value="HTH_AraC"/>
</dbReference>
<proteinExistence type="predicted"/>
<dbReference type="GO" id="GO:0043565">
    <property type="term" value="F:sequence-specific DNA binding"/>
    <property type="evidence" value="ECO:0007669"/>
    <property type="project" value="InterPro"/>
</dbReference>
<evidence type="ECO:0000313" key="4">
    <source>
        <dbReference type="EMBL" id="ACZ42874.1"/>
    </source>
</evidence>
<dbReference type="Pfam" id="PF12833">
    <property type="entry name" value="HTH_18"/>
    <property type="match status" value="1"/>
</dbReference>
<dbReference type="KEGG" id="ttr:Tter_1968"/>
<dbReference type="PANTHER" id="PTHR43436">
    <property type="entry name" value="ARAC-FAMILY TRANSCRIPTIONAL REGULATOR"/>
    <property type="match status" value="1"/>
</dbReference>
<keyword evidence="2" id="KW-0804">Transcription</keyword>
<evidence type="ECO:0000259" key="3">
    <source>
        <dbReference type="PROSITE" id="PS01124"/>
    </source>
</evidence>
<feature type="domain" description="HTH araC/xylS-type" evidence="3">
    <location>
        <begin position="213"/>
        <end position="311"/>
    </location>
</feature>
<dbReference type="EMBL" id="CP001826">
    <property type="protein sequence ID" value="ACZ42874.1"/>
    <property type="molecule type" value="Genomic_DNA"/>
</dbReference>
<gene>
    <name evidence="4" type="ordered locus">Tter_1968</name>
</gene>
<evidence type="ECO:0000313" key="5">
    <source>
        <dbReference type="Proteomes" id="UP000000323"/>
    </source>
</evidence>
<organism evidence="4 5">
    <name type="scientific">Thermobaculum terrenum (strain ATCC BAA-798 / CCMEE 7001 / YNP1)</name>
    <dbReference type="NCBI Taxonomy" id="525904"/>
    <lineage>
        <taxon>Bacteria</taxon>
        <taxon>Bacillati</taxon>
        <taxon>Chloroflexota</taxon>
        <taxon>Chloroflexia</taxon>
        <taxon>Candidatus Thermobaculales</taxon>
        <taxon>Candidatus Thermobaculaceae</taxon>
        <taxon>Thermobaculum</taxon>
    </lineage>
</organism>
<dbReference type="RefSeq" id="WP_012875905.1">
    <property type="nucleotide sequence ID" value="NC_013526.1"/>
</dbReference>
<dbReference type="HOGENOM" id="CLU_000445_100_0_0"/>
<keyword evidence="1" id="KW-0805">Transcription regulation</keyword>
<dbReference type="Gene3D" id="1.10.10.60">
    <property type="entry name" value="Homeodomain-like"/>
    <property type="match status" value="2"/>
</dbReference>
<dbReference type="eggNOG" id="COG4977">
    <property type="taxonomic scope" value="Bacteria"/>
</dbReference>
<dbReference type="SMART" id="SM00342">
    <property type="entry name" value="HTH_ARAC"/>
    <property type="match status" value="1"/>
</dbReference>
<dbReference type="AlphaFoldDB" id="D1CGK3"/>
<dbReference type="SUPFAM" id="SSF46689">
    <property type="entry name" value="Homeodomain-like"/>
    <property type="match status" value="2"/>
</dbReference>
<name>D1CGK3_THET1</name>
<dbReference type="InterPro" id="IPR009057">
    <property type="entry name" value="Homeodomain-like_sf"/>
</dbReference>
<dbReference type="GO" id="GO:0003700">
    <property type="term" value="F:DNA-binding transcription factor activity"/>
    <property type="evidence" value="ECO:0007669"/>
    <property type="project" value="InterPro"/>
</dbReference>
<evidence type="ECO:0000256" key="2">
    <source>
        <dbReference type="ARBA" id="ARBA00023163"/>
    </source>
</evidence>
<dbReference type="InterPro" id="IPR009594">
    <property type="entry name" value="Tscrpt_reg_HTH_AraC_N"/>
</dbReference>
<dbReference type="PANTHER" id="PTHR43436:SF1">
    <property type="entry name" value="TRANSCRIPTIONAL REGULATORY PROTEIN"/>
    <property type="match status" value="1"/>
</dbReference>